<gene>
    <name evidence="4" type="ORF">FDF74_00710</name>
</gene>
<dbReference type="Proteomes" id="UP000473885">
    <property type="component" value="Unassembled WGS sequence"/>
</dbReference>
<feature type="domain" description="C4-type zinc ribbon" evidence="2">
    <location>
        <begin position="200"/>
        <end position="232"/>
    </location>
</feature>
<dbReference type="Gene3D" id="1.10.287.1490">
    <property type="match status" value="1"/>
</dbReference>
<sequence length="245" mass="29077">MSNLNLLMELEKNYSCMEKNKKTLKDESYINFLKGLKKNFEEAKKQYKIRESELNEIKKEYKNITLKVKEEDSKVAHMENVLYEETGNNIKLIYSLQEDIKKEKDKIKDLDDLSLNLLERDEKISSEKEELLKNIKKIKIEFEEYKKSTVDKINKAKKELIDCEEKIKELRKCIPEDMLREFDNIKTKKKVAVASLENQVCLGCRMKVSSITMDKLKNENNLVYCDNCGRILYYDKNNTKTKKNK</sequence>
<dbReference type="InterPro" id="IPR056003">
    <property type="entry name" value="CT398_CC_hairpin"/>
</dbReference>
<evidence type="ECO:0000313" key="4">
    <source>
        <dbReference type="EMBL" id="NEZ45727.1"/>
    </source>
</evidence>
<proteinExistence type="predicted"/>
<dbReference type="EMBL" id="SXDP01000001">
    <property type="protein sequence ID" value="NEZ45727.1"/>
    <property type="molecule type" value="Genomic_DNA"/>
</dbReference>
<feature type="domain" description="CT398-like coiled coil hairpin" evidence="3">
    <location>
        <begin position="33"/>
        <end position="189"/>
    </location>
</feature>
<protein>
    <submittedName>
        <fullName evidence="4">DNA-binding protein</fullName>
    </submittedName>
</protein>
<feature type="coiled-coil region" evidence="1">
    <location>
        <begin position="7"/>
        <end position="173"/>
    </location>
</feature>
<dbReference type="Pfam" id="PF24481">
    <property type="entry name" value="CT398_CC"/>
    <property type="match status" value="1"/>
</dbReference>
<dbReference type="GO" id="GO:0003677">
    <property type="term" value="F:DNA binding"/>
    <property type="evidence" value="ECO:0007669"/>
    <property type="project" value="UniProtKB-KW"/>
</dbReference>
<dbReference type="Pfam" id="PF02591">
    <property type="entry name" value="Zn_ribbon_9"/>
    <property type="match status" value="1"/>
</dbReference>
<accession>A0A6M0R7H3</accession>
<dbReference type="PANTHER" id="PTHR39082">
    <property type="entry name" value="PHOSPHOLIPASE C-BETA-2-RELATED"/>
    <property type="match status" value="1"/>
</dbReference>
<name>A0A6M0R7H3_9CLOT</name>
<keyword evidence="5" id="KW-1185">Reference proteome</keyword>
<organism evidence="4 5">
    <name type="scientific">Clostridium niameyense</name>
    <dbReference type="NCBI Taxonomy" id="1622073"/>
    <lineage>
        <taxon>Bacteria</taxon>
        <taxon>Bacillati</taxon>
        <taxon>Bacillota</taxon>
        <taxon>Clostridia</taxon>
        <taxon>Eubacteriales</taxon>
        <taxon>Clostridiaceae</taxon>
        <taxon>Clostridium</taxon>
    </lineage>
</organism>
<dbReference type="InterPro" id="IPR052376">
    <property type="entry name" value="Oxidative_Scav/Glycosyltrans"/>
</dbReference>
<comment type="caution">
    <text evidence="4">The sequence shown here is derived from an EMBL/GenBank/DDBJ whole genome shotgun (WGS) entry which is preliminary data.</text>
</comment>
<keyword evidence="1" id="KW-0175">Coiled coil</keyword>
<dbReference type="InterPro" id="IPR003743">
    <property type="entry name" value="Zf-RING_7"/>
</dbReference>
<evidence type="ECO:0000256" key="1">
    <source>
        <dbReference type="SAM" id="Coils"/>
    </source>
</evidence>
<evidence type="ECO:0000259" key="3">
    <source>
        <dbReference type="Pfam" id="PF24481"/>
    </source>
</evidence>
<evidence type="ECO:0000313" key="5">
    <source>
        <dbReference type="Proteomes" id="UP000473885"/>
    </source>
</evidence>
<dbReference type="PANTHER" id="PTHR39082:SF1">
    <property type="entry name" value="SCAVENGER RECEPTOR CLASS A MEMBER 3"/>
    <property type="match status" value="1"/>
</dbReference>
<keyword evidence="4" id="KW-0238">DNA-binding</keyword>
<reference evidence="4 5" key="1">
    <citation type="submission" date="2019-04" db="EMBL/GenBank/DDBJ databases">
        <title>Genome sequencing of Clostridium botulinum Groups I-IV and Clostridium butyricum.</title>
        <authorList>
            <person name="Brunt J."/>
            <person name="Van Vliet A.H.M."/>
            <person name="Stringer S.C."/>
            <person name="Carter A.T."/>
            <person name="Peck M.W."/>
        </authorList>
    </citation>
    <scope>NUCLEOTIDE SEQUENCE [LARGE SCALE GENOMIC DNA]</scope>
    <source>
        <strain evidence="4 5">IFR 18/094</strain>
    </source>
</reference>
<dbReference type="AlphaFoldDB" id="A0A6M0R7H3"/>
<evidence type="ECO:0000259" key="2">
    <source>
        <dbReference type="Pfam" id="PF02591"/>
    </source>
</evidence>
<dbReference type="RefSeq" id="WP_163248142.1">
    <property type="nucleotide sequence ID" value="NZ_SXDP01000001.1"/>
</dbReference>